<dbReference type="EMBL" id="FTNR01000006">
    <property type="protein sequence ID" value="SIR97958.1"/>
    <property type="molecule type" value="Genomic_DNA"/>
</dbReference>
<evidence type="ECO:0000313" key="3">
    <source>
        <dbReference type="EMBL" id="SIR97958.1"/>
    </source>
</evidence>
<protein>
    <recommendedName>
        <fullName evidence="2">DUF4350 domain-containing protein</fullName>
    </recommendedName>
</protein>
<accession>A0A1N7FC52</accession>
<feature type="domain" description="DUF4350" evidence="2">
    <location>
        <begin position="138"/>
        <end position="295"/>
    </location>
</feature>
<gene>
    <name evidence="3" type="ORF">SAMN05421752_106191</name>
</gene>
<proteinExistence type="predicted"/>
<feature type="region of interest" description="Disordered" evidence="1">
    <location>
        <begin position="33"/>
        <end position="110"/>
    </location>
</feature>
<dbReference type="OrthoDB" id="239338at2157"/>
<feature type="region of interest" description="Disordered" evidence="1">
    <location>
        <begin position="305"/>
        <end position="343"/>
    </location>
</feature>
<feature type="compositionally biased region" description="Acidic residues" evidence="1">
    <location>
        <begin position="307"/>
        <end position="318"/>
    </location>
</feature>
<dbReference type="RefSeq" id="WP_076609123.1">
    <property type="nucleotide sequence ID" value="NZ_FTNR01000006.1"/>
</dbReference>
<organism evidence="3 4">
    <name type="scientific">Natronorubrum thiooxidans</name>
    <dbReference type="NCBI Taxonomy" id="308853"/>
    <lineage>
        <taxon>Archaea</taxon>
        <taxon>Methanobacteriati</taxon>
        <taxon>Methanobacteriota</taxon>
        <taxon>Stenosarchaea group</taxon>
        <taxon>Halobacteria</taxon>
        <taxon>Halobacteriales</taxon>
        <taxon>Natrialbaceae</taxon>
        <taxon>Natronorubrum</taxon>
    </lineage>
</organism>
<feature type="compositionally biased region" description="Low complexity" evidence="1">
    <location>
        <begin position="325"/>
        <end position="334"/>
    </location>
</feature>
<keyword evidence="4" id="KW-1185">Reference proteome</keyword>
<dbReference type="Pfam" id="PF14258">
    <property type="entry name" value="DUF4350"/>
    <property type="match status" value="1"/>
</dbReference>
<dbReference type="InterPro" id="IPR025646">
    <property type="entry name" value="DUF4350"/>
</dbReference>
<name>A0A1N7FC52_9EURY</name>
<dbReference type="STRING" id="308853.SAMN05421752_106191"/>
<dbReference type="AlphaFoldDB" id="A0A1N7FC52"/>
<sequence>MSGRATTLIAAFVAVFVLTVGVVSLGTLALEEGTPEQPTVETDHFQPENALPDETADGGEISMDSAEPANDVVIHTGTGMGGGQPLSIATDDGDRELSTGSVGGPERGVGPLATTLVSNGHGVEFYADEFEDGPLQQTLADADAFVTTAPEQLSSAERDQIDEFIDAGGRVVIAADPGSSEGVMQLGSSTGMYTEAGYLYNLAENDNNYLSLYAEPAGDSPLTTGVDEVVLRSAAAVGTAQGTTTMKTSADTRLSTTREADSYAVGAHHGDLAVIGDSSFLTPENAYRADNNVLIGNVAEFLVTGEETGEIGPDDPVETDLGAQPPGEEPIGTEPIDEPSPTP</sequence>
<dbReference type="Proteomes" id="UP000185936">
    <property type="component" value="Unassembled WGS sequence"/>
</dbReference>
<reference evidence="4" key="1">
    <citation type="submission" date="2017-01" db="EMBL/GenBank/DDBJ databases">
        <authorList>
            <person name="Varghese N."/>
            <person name="Submissions S."/>
        </authorList>
    </citation>
    <scope>NUCLEOTIDE SEQUENCE [LARGE SCALE GENOMIC DNA]</scope>
    <source>
        <strain evidence="4">type strain: HArc-</strain>
    </source>
</reference>
<evidence type="ECO:0000313" key="4">
    <source>
        <dbReference type="Proteomes" id="UP000185936"/>
    </source>
</evidence>
<evidence type="ECO:0000259" key="2">
    <source>
        <dbReference type="Pfam" id="PF14258"/>
    </source>
</evidence>
<evidence type="ECO:0000256" key="1">
    <source>
        <dbReference type="SAM" id="MobiDB-lite"/>
    </source>
</evidence>